<dbReference type="GO" id="GO:0043546">
    <property type="term" value="F:molybdopterin cofactor binding"/>
    <property type="evidence" value="ECO:0007669"/>
    <property type="project" value="InterPro"/>
</dbReference>
<dbReference type="NCBIfam" id="TIGR01409">
    <property type="entry name" value="TAT_signal_seq"/>
    <property type="match status" value="1"/>
</dbReference>
<comment type="similarity">
    <text evidence="1">Belongs to the prokaryotic molybdopterin-containing oxidoreductase family.</text>
</comment>
<dbReference type="SUPFAM" id="SSF50692">
    <property type="entry name" value="ADC-like"/>
    <property type="match status" value="1"/>
</dbReference>
<dbReference type="PANTHER" id="PTHR43742:SF6">
    <property type="entry name" value="OXIDOREDUCTASE YYAE-RELATED"/>
    <property type="match status" value="1"/>
</dbReference>
<dbReference type="InterPro" id="IPR009010">
    <property type="entry name" value="Asp_de-COase-like_dom_sf"/>
</dbReference>
<name>A0A644UBP0_9ZZZZ</name>
<dbReference type="AlphaFoldDB" id="A0A644UBP0"/>
<dbReference type="Pfam" id="PF01568">
    <property type="entry name" value="Molydop_binding"/>
    <property type="match status" value="1"/>
</dbReference>
<accession>A0A644UBP0</accession>
<dbReference type="PANTHER" id="PTHR43742">
    <property type="entry name" value="TRIMETHYLAMINE-N-OXIDE REDUCTASE"/>
    <property type="match status" value="1"/>
</dbReference>
<dbReference type="InterPro" id="IPR006656">
    <property type="entry name" value="Mopterin_OxRdtase"/>
</dbReference>
<dbReference type="EMBL" id="VSSQ01000096">
    <property type="protein sequence ID" value="MPL76272.1"/>
    <property type="molecule type" value="Genomic_DNA"/>
</dbReference>
<dbReference type="Pfam" id="PF00384">
    <property type="entry name" value="Molybdopterin"/>
    <property type="match status" value="1"/>
</dbReference>
<dbReference type="Gene3D" id="3.40.228.10">
    <property type="entry name" value="Dimethylsulfoxide Reductase, domain 2"/>
    <property type="match status" value="1"/>
</dbReference>
<keyword evidence="6" id="KW-0560">Oxidoreductase</keyword>
<feature type="domain" description="4Fe-4S Mo/W bis-MGD-type" evidence="5">
    <location>
        <begin position="226"/>
        <end position="283"/>
    </location>
</feature>
<dbReference type="Pfam" id="PF04879">
    <property type="entry name" value="Molybdop_Fe4S4"/>
    <property type="match status" value="1"/>
</dbReference>
<dbReference type="GO" id="GO:0051536">
    <property type="term" value="F:iron-sulfur cluster binding"/>
    <property type="evidence" value="ECO:0007669"/>
    <property type="project" value="UniProtKB-KW"/>
</dbReference>
<dbReference type="InterPro" id="IPR006963">
    <property type="entry name" value="Mopterin_OxRdtase_4Fe-4S_dom"/>
</dbReference>
<keyword evidence="4" id="KW-0411">Iron-sulfur</keyword>
<proteinExistence type="inferred from homology"/>
<evidence type="ECO:0000259" key="5">
    <source>
        <dbReference type="PROSITE" id="PS51669"/>
    </source>
</evidence>
<evidence type="ECO:0000313" key="6">
    <source>
        <dbReference type="EMBL" id="MPL76272.1"/>
    </source>
</evidence>
<comment type="caution">
    <text evidence="6">The sequence shown here is derived from an EMBL/GenBank/DDBJ whole genome shotgun (WGS) entry which is preliminary data.</text>
</comment>
<dbReference type="PROSITE" id="PS51669">
    <property type="entry name" value="4FE4S_MOW_BIS_MGD"/>
    <property type="match status" value="1"/>
</dbReference>
<dbReference type="GO" id="GO:0046872">
    <property type="term" value="F:metal ion binding"/>
    <property type="evidence" value="ECO:0007669"/>
    <property type="project" value="UniProtKB-KW"/>
</dbReference>
<dbReference type="Gene3D" id="3.40.50.12440">
    <property type="match status" value="3"/>
</dbReference>
<sequence length="987" mass="109022">MRIHFEGVVFVNVNDGAIRSKGAQVIVAVPNEWLQLPIMDMLSSRREEFTCVKSLPELYQKVKEYPQCIVIIDIFAFTEYHRDIVERLIQENPCLSLILLVSRDKVAYSQSLDRSDSCYIIPKGEIDKQLLAMMECVHKDQKLMASALNSPTAQVERQLPALIKKEANQMEKENGSIFGRKFGRRSFLKGSAAAAAVAGVAVANPVGTVKKALATGEGNGAGEAQDQIFYGACRGNCLAGCRLKITVRQGKVAKVQMAEVPDKRYNRICAKGLTHVQSVYSAGRLKYPMKRVGERGAGQWEQISWEEAVNAITDQWKKISSESGNSANAFFPGTGNYGTLAGKGFKRLANLMGASTIGPNYDSNLLATLAASIGIGPNYNANDLADMINAKTILFFGVNISEAQVHNWHFAKEAQEKGAKLIAVDPVSTTLAIKSDIHAPIRPGSDPALIMAMINLIIKNGWTDQDFLKKSTVAPFLVKENKTYLRLSDLGKLPEGQPDAIVVRGQDGKVGLPTEITDPVIKGTFTINGIKVTTAYDLLVERVADWTPERAAEVCDLSVDMITDITRIYATETPSTLYTGFGPDHYANGDQAYLGMMTLGMLTGNMGKKGASVGLPANLGFNINAAAISTVPGAVPGPSIPSMKFTDVMETKQLKGQPLEIRSIYHIAGNPLSNHVGRPEYLKAYEKLDLIVVADWRITDTAQYADIILPAAHWFEQEDICNVQQNTYTAFQEKAVEPYFESKSDWNMLRLLAEGMGYGEQFAFTESDMLKMACEGPAPAAFGVSYDKLKSETVMQGTFPLDREYIYGEDGIYGTATGRAQFYIENPQPDFPHDGFDQDKACLPYFEPPIEAWPETVGGYEKNSLAEKYSLIYTSERNKLKTHTMFGHNPWLLELYPEPIVKVNPQDAEKRGIAEGDYVKIYNDRGFVVLKVVFNNGVRPGMVVVPKGWEKDQFKDGHYSDLGSTKTVNNYRLNNNYFDILCEMEKA</sequence>
<dbReference type="SUPFAM" id="SSF53706">
    <property type="entry name" value="Formate dehydrogenase/DMSO reductase, domains 1-3"/>
    <property type="match status" value="1"/>
</dbReference>
<gene>
    <name evidence="6" type="primary">napA_7</name>
    <name evidence="6" type="ORF">SDC9_22117</name>
</gene>
<dbReference type="GO" id="GO:0016491">
    <property type="term" value="F:oxidoreductase activity"/>
    <property type="evidence" value="ECO:0007669"/>
    <property type="project" value="UniProtKB-KW"/>
</dbReference>
<dbReference type="EC" id="1.7.99.4" evidence="6"/>
<evidence type="ECO:0000256" key="1">
    <source>
        <dbReference type="ARBA" id="ARBA00010312"/>
    </source>
</evidence>
<keyword evidence="3" id="KW-0408">Iron</keyword>
<evidence type="ECO:0000256" key="4">
    <source>
        <dbReference type="ARBA" id="ARBA00023014"/>
    </source>
</evidence>
<evidence type="ECO:0000256" key="2">
    <source>
        <dbReference type="ARBA" id="ARBA00022723"/>
    </source>
</evidence>
<evidence type="ECO:0000256" key="3">
    <source>
        <dbReference type="ARBA" id="ARBA00023004"/>
    </source>
</evidence>
<dbReference type="InterPro" id="IPR050612">
    <property type="entry name" value="Prok_Mopterin_Oxidored"/>
</dbReference>
<dbReference type="Gene3D" id="3.40.50.740">
    <property type="match status" value="1"/>
</dbReference>
<dbReference type="SMART" id="SM00926">
    <property type="entry name" value="Molybdop_Fe4S4"/>
    <property type="match status" value="1"/>
</dbReference>
<protein>
    <submittedName>
        <fullName evidence="6">Nitrate reductase</fullName>
        <ecNumber evidence="6">1.7.99.4</ecNumber>
    </submittedName>
</protein>
<organism evidence="6">
    <name type="scientific">bioreactor metagenome</name>
    <dbReference type="NCBI Taxonomy" id="1076179"/>
    <lineage>
        <taxon>unclassified sequences</taxon>
        <taxon>metagenomes</taxon>
        <taxon>ecological metagenomes</taxon>
    </lineage>
</organism>
<dbReference type="InterPro" id="IPR006657">
    <property type="entry name" value="MoPterin_dinucl-bd_dom"/>
</dbReference>
<reference evidence="6" key="1">
    <citation type="submission" date="2019-08" db="EMBL/GenBank/DDBJ databases">
        <authorList>
            <person name="Kucharzyk K."/>
            <person name="Murdoch R.W."/>
            <person name="Higgins S."/>
            <person name="Loffler F."/>
        </authorList>
    </citation>
    <scope>NUCLEOTIDE SEQUENCE</scope>
</reference>
<dbReference type="InterPro" id="IPR019546">
    <property type="entry name" value="TAT_signal_bac_arc"/>
</dbReference>
<keyword evidence="2" id="KW-0479">Metal-binding</keyword>